<evidence type="ECO:0000256" key="1">
    <source>
        <dbReference type="SAM" id="Coils"/>
    </source>
</evidence>
<gene>
    <name evidence="3" type="ORF">PIB30_099532</name>
</gene>
<dbReference type="Pfam" id="PF20167">
    <property type="entry name" value="Transposase_32"/>
    <property type="match status" value="1"/>
</dbReference>
<keyword evidence="1" id="KW-0175">Coiled coil</keyword>
<name>A0ABU6RX93_9FABA</name>
<reference evidence="3 4" key="1">
    <citation type="journal article" date="2023" name="Plants (Basel)">
        <title>Bridging the Gap: Combining Genomics and Transcriptomics Approaches to Understand Stylosanthes scabra, an Orphan Legume from the Brazilian Caatinga.</title>
        <authorList>
            <person name="Ferreira-Neto J.R.C."/>
            <person name="da Silva M.D."/>
            <person name="Binneck E."/>
            <person name="de Melo N.F."/>
            <person name="da Silva R.H."/>
            <person name="de Melo A.L.T.M."/>
            <person name="Pandolfi V."/>
            <person name="Bustamante F.O."/>
            <person name="Brasileiro-Vidal A.C."/>
            <person name="Benko-Iseppon A.M."/>
        </authorList>
    </citation>
    <scope>NUCLEOTIDE SEQUENCE [LARGE SCALE GENOMIC DNA]</scope>
    <source>
        <tissue evidence="3">Leaves</tissue>
    </source>
</reference>
<evidence type="ECO:0000313" key="4">
    <source>
        <dbReference type="Proteomes" id="UP001341840"/>
    </source>
</evidence>
<dbReference type="Proteomes" id="UP001341840">
    <property type="component" value="Unassembled WGS sequence"/>
</dbReference>
<accession>A0ABU6RX93</accession>
<comment type="caution">
    <text evidence="3">The sequence shown here is derived from an EMBL/GenBank/DDBJ whole genome shotgun (WGS) entry which is preliminary data.</text>
</comment>
<keyword evidence="4" id="KW-1185">Reference proteome</keyword>
<feature type="coiled-coil region" evidence="1">
    <location>
        <begin position="263"/>
        <end position="290"/>
    </location>
</feature>
<evidence type="ECO:0000313" key="3">
    <source>
        <dbReference type="EMBL" id="MED6128607.1"/>
    </source>
</evidence>
<protein>
    <recommendedName>
        <fullName evidence="2">Putative plant transposon protein domain-containing protein</fullName>
    </recommendedName>
</protein>
<dbReference type="InterPro" id="IPR046796">
    <property type="entry name" value="Transposase_32_dom"/>
</dbReference>
<sequence length="330" mass="38531">MASSSSVLVFDNYRFQTAFNLELHNTTVKNKKIALRGWRRLAAPTAEISKMLIHEFYANAIITEEEREEHGGHSYMSFVRGVPVNFPPENIRRVMRFKAEVEGARIDFETRKAHDQQLDNVLADLCMPGATWKLSTEIPVIRAILIHCIMRGEDVRAEEIIADKIIRIAQGIKEKGKLGFPSTIYKLCKDAGVLLREFRKTRKIPAETPITARRMESTSIEEQLQNMMWLQQQCLENINKSQVEYMAELRTIKGKQQEMFENNDRFYNQVREEQREMAKEIQQVKNYQVNQTMIESARNKALMEELAVVKTTQEEFFSNQTNQYNMIRKE</sequence>
<feature type="domain" description="Putative plant transposon protein" evidence="2">
    <location>
        <begin position="36"/>
        <end position="193"/>
    </location>
</feature>
<dbReference type="EMBL" id="JASCZI010032883">
    <property type="protein sequence ID" value="MED6128607.1"/>
    <property type="molecule type" value="Genomic_DNA"/>
</dbReference>
<evidence type="ECO:0000259" key="2">
    <source>
        <dbReference type="Pfam" id="PF20167"/>
    </source>
</evidence>
<proteinExistence type="predicted"/>
<organism evidence="3 4">
    <name type="scientific">Stylosanthes scabra</name>
    <dbReference type="NCBI Taxonomy" id="79078"/>
    <lineage>
        <taxon>Eukaryota</taxon>
        <taxon>Viridiplantae</taxon>
        <taxon>Streptophyta</taxon>
        <taxon>Embryophyta</taxon>
        <taxon>Tracheophyta</taxon>
        <taxon>Spermatophyta</taxon>
        <taxon>Magnoliopsida</taxon>
        <taxon>eudicotyledons</taxon>
        <taxon>Gunneridae</taxon>
        <taxon>Pentapetalae</taxon>
        <taxon>rosids</taxon>
        <taxon>fabids</taxon>
        <taxon>Fabales</taxon>
        <taxon>Fabaceae</taxon>
        <taxon>Papilionoideae</taxon>
        <taxon>50 kb inversion clade</taxon>
        <taxon>dalbergioids sensu lato</taxon>
        <taxon>Dalbergieae</taxon>
        <taxon>Pterocarpus clade</taxon>
        <taxon>Stylosanthes</taxon>
    </lineage>
</organism>